<evidence type="ECO:0000313" key="4">
    <source>
        <dbReference type="Proteomes" id="UP000244016"/>
    </source>
</evidence>
<evidence type="ECO:0000313" key="3">
    <source>
        <dbReference type="EMBL" id="PTQ52206.1"/>
    </source>
</evidence>
<dbReference type="InterPro" id="IPR038157">
    <property type="entry name" value="FeoA_core_dom"/>
</dbReference>
<sequence>MSARNAVPLALLRPNEQGVIADIVGGTEANVRLLELGFTRGREVRVLKNDFGPLIVALNGQRIALGHGMAQKVLVRLSCPS</sequence>
<dbReference type="GO" id="GO:0046914">
    <property type="term" value="F:transition metal ion binding"/>
    <property type="evidence" value="ECO:0007669"/>
    <property type="project" value="InterPro"/>
</dbReference>
<dbReference type="SMART" id="SM00899">
    <property type="entry name" value="FeoA"/>
    <property type="match status" value="1"/>
</dbReference>
<feature type="domain" description="Ferrous iron transporter FeoA-like" evidence="2">
    <location>
        <begin position="7"/>
        <end position="77"/>
    </location>
</feature>
<evidence type="ECO:0000259" key="2">
    <source>
        <dbReference type="SMART" id="SM00899"/>
    </source>
</evidence>
<dbReference type="Pfam" id="PF04023">
    <property type="entry name" value="FeoA"/>
    <property type="match status" value="1"/>
</dbReference>
<evidence type="ECO:0000256" key="1">
    <source>
        <dbReference type="ARBA" id="ARBA00023004"/>
    </source>
</evidence>
<dbReference type="PANTHER" id="PTHR43151">
    <property type="entry name" value="FEOA FAMILY PROTEIN"/>
    <property type="match status" value="1"/>
</dbReference>
<dbReference type="InterPro" id="IPR007167">
    <property type="entry name" value="Fe-transptr_FeoA-like"/>
</dbReference>
<accession>A0A2T5G7N6</accession>
<proteinExistence type="predicted"/>
<name>A0A2T5G7N6_9BACL</name>
<dbReference type="EMBL" id="PEBW01000003">
    <property type="protein sequence ID" value="PTQ52206.1"/>
    <property type="molecule type" value="Genomic_DNA"/>
</dbReference>
<dbReference type="PANTHER" id="PTHR43151:SF1">
    <property type="entry name" value="SSR2333 PROTEIN"/>
    <property type="match status" value="1"/>
</dbReference>
<dbReference type="Gene3D" id="2.30.30.90">
    <property type="match status" value="1"/>
</dbReference>
<gene>
    <name evidence="3" type="ORF">BLITH_1173</name>
</gene>
<dbReference type="InterPro" id="IPR053184">
    <property type="entry name" value="FeoA-like"/>
</dbReference>
<protein>
    <submittedName>
        <fullName evidence="3">Ferrous iron transport protein A</fullName>
    </submittedName>
</protein>
<organism evidence="3 4">
    <name type="scientific">Brockia lithotrophica</name>
    <dbReference type="NCBI Taxonomy" id="933949"/>
    <lineage>
        <taxon>Bacteria</taxon>
        <taxon>Bacillati</taxon>
        <taxon>Bacillota</taxon>
        <taxon>Bacilli</taxon>
        <taxon>Bacillales</taxon>
        <taxon>Bacillales Family X. Incertae Sedis</taxon>
        <taxon>Brockia</taxon>
    </lineage>
</organism>
<dbReference type="InterPro" id="IPR008988">
    <property type="entry name" value="Transcriptional_repressor_C"/>
</dbReference>
<dbReference type="Proteomes" id="UP000244016">
    <property type="component" value="Unassembled WGS sequence"/>
</dbReference>
<comment type="caution">
    <text evidence="3">The sequence shown here is derived from an EMBL/GenBank/DDBJ whole genome shotgun (WGS) entry which is preliminary data.</text>
</comment>
<reference evidence="3 4" key="1">
    <citation type="submission" date="2017-08" db="EMBL/GenBank/DDBJ databases">
        <title>Burning lignite coal seam in the remote Altai Mountains harbors a hydrogen-driven thermophilic microbial community.</title>
        <authorList>
            <person name="Kadnikov V.V."/>
            <person name="Mardanov A.V."/>
            <person name="Ivasenko D."/>
            <person name="Beletsky A.V."/>
            <person name="Karnachuk O.V."/>
            <person name="Ravin N.V."/>
        </authorList>
    </citation>
    <scope>NUCLEOTIDE SEQUENCE [LARGE SCALE GENOMIC DNA]</scope>
    <source>
        <strain evidence="3">AL31</strain>
    </source>
</reference>
<dbReference type="AlphaFoldDB" id="A0A2T5G7N6"/>
<dbReference type="SUPFAM" id="SSF50037">
    <property type="entry name" value="C-terminal domain of transcriptional repressors"/>
    <property type="match status" value="1"/>
</dbReference>
<keyword evidence="1" id="KW-0408">Iron</keyword>